<name>I4ELN1_9BACT</name>
<dbReference type="OrthoDB" id="9964265at2"/>
<gene>
    <name evidence="1" type="ORF">NITHO_5180004</name>
</gene>
<protein>
    <submittedName>
        <fullName evidence="1">Uncharacterized protein</fullName>
    </submittedName>
</protein>
<proteinExistence type="predicted"/>
<sequence>MANIPMDDILPLWNETKQHKWSAFQKTLEQHRGKAEGIEDYLVDLMLVLTRREEQSNSPFPNSPQQLYEVLNRRLEQELR</sequence>
<dbReference type="AlphaFoldDB" id="I4ELN1"/>
<reference evidence="1 2" key="1">
    <citation type="journal article" date="2012" name="ISME J.">
        <title>Nitrification expanded: discovery, physiology and genomics of a nitrite-oxidizing bacterium from the phylum Chloroflexi.</title>
        <authorList>
            <person name="Sorokin D.Y."/>
            <person name="Lucker S."/>
            <person name="Vejmelkova D."/>
            <person name="Kostrikina N.A."/>
            <person name="Kleerebezem R."/>
            <person name="Rijpstra W.I."/>
            <person name="Damste J.S."/>
            <person name="Le Paslier D."/>
            <person name="Muyzer G."/>
            <person name="Wagner M."/>
            <person name="van Loosdrecht M.C."/>
            <person name="Daims H."/>
        </authorList>
    </citation>
    <scope>NUCLEOTIDE SEQUENCE [LARGE SCALE GENOMIC DNA]</scope>
    <source>
        <strain evidence="2">none</strain>
    </source>
</reference>
<keyword evidence="2" id="KW-1185">Reference proteome</keyword>
<dbReference type="EMBL" id="CAGS01000466">
    <property type="protein sequence ID" value="CCF85593.1"/>
    <property type="molecule type" value="Genomic_DNA"/>
</dbReference>
<evidence type="ECO:0000313" key="1">
    <source>
        <dbReference type="EMBL" id="CCF85593.1"/>
    </source>
</evidence>
<accession>I4ELN1</accession>
<dbReference type="RefSeq" id="WP_008480601.1">
    <property type="nucleotide sequence ID" value="NZ_CAGS01000466.1"/>
</dbReference>
<evidence type="ECO:0000313" key="2">
    <source>
        <dbReference type="Proteomes" id="UP000004221"/>
    </source>
</evidence>
<dbReference type="Proteomes" id="UP000004221">
    <property type="component" value="Unassembled WGS sequence"/>
</dbReference>
<comment type="caution">
    <text evidence="1">The sequence shown here is derived from an EMBL/GenBank/DDBJ whole genome shotgun (WGS) entry which is preliminary data.</text>
</comment>
<organism evidence="1 2">
    <name type="scientific">Nitrolancea hollandica Lb</name>
    <dbReference type="NCBI Taxonomy" id="1129897"/>
    <lineage>
        <taxon>Bacteria</taxon>
        <taxon>Pseudomonadati</taxon>
        <taxon>Thermomicrobiota</taxon>
        <taxon>Thermomicrobia</taxon>
        <taxon>Sphaerobacterales</taxon>
        <taxon>Sphaerobacterineae</taxon>
        <taxon>Sphaerobacteraceae</taxon>
        <taxon>Nitrolancea</taxon>
    </lineage>
</organism>